<organism evidence="2">
    <name type="scientific">mine drainage metagenome</name>
    <dbReference type="NCBI Taxonomy" id="410659"/>
    <lineage>
        <taxon>unclassified sequences</taxon>
        <taxon>metagenomes</taxon>
        <taxon>ecological metagenomes</taxon>
    </lineage>
</organism>
<proteinExistence type="predicted"/>
<reference evidence="2" key="1">
    <citation type="submission" date="2009-10" db="EMBL/GenBank/DDBJ databases">
        <title>Diversity of trophic interactions inside an arsenic-rich microbial ecosystem.</title>
        <authorList>
            <person name="Bertin P.N."/>
            <person name="Heinrich-Salmeron A."/>
            <person name="Pelletier E."/>
            <person name="Goulhen-Chollet F."/>
            <person name="Arsene-Ploetze F."/>
            <person name="Gallien S."/>
            <person name="Calteau A."/>
            <person name="Vallenet D."/>
            <person name="Casiot C."/>
            <person name="Chane-Woon-Ming B."/>
            <person name="Giloteaux L."/>
            <person name="Barakat M."/>
            <person name="Bonnefoy V."/>
            <person name="Bruneel O."/>
            <person name="Chandler M."/>
            <person name="Cleiss J."/>
            <person name="Duran R."/>
            <person name="Elbaz-Poulichet F."/>
            <person name="Fonknechten N."/>
            <person name="Lauga B."/>
            <person name="Mornico D."/>
            <person name="Ortet P."/>
            <person name="Schaeffer C."/>
            <person name="Siguier P."/>
            <person name="Alexander Thil Smith A."/>
            <person name="Van Dorsselaer A."/>
            <person name="Weissenbach J."/>
            <person name="Medigue C."/>
            <person name="Le Paslier D."/>
        </authorList>
    </citation>
    <scope>NUCLEOTIDE SEQUENCE</scope>
</reference>
<name>E6PUR1_9ZZZZ</name>
<dbReference type="Pfam" id="PF13670">
    <property type="entry name" value="PepSY_2"/>
    <property type="match status" value="1"/>
</dbReference>
<protein>
    <recommendedName>
        <fullName evidence="1">PepSY domain-containing protein</fullName>
    </recommendedName>
</protein>
<gene>
    <name evidence="2" type="ORF">CARN2_4150</name>
</gene>
<feature type="domain" description="PepSY" evidence="1">
    <location>
        <begin position="13"/>
        <end position="94"/>
    </location>
</feature>
<accession>E6PUR1</accession>
<sequence length="96" mass="10379">MPRFSLSTAGALCAAAFLGLSSAPALAGPQCTREPPAKWLDAAKFRADLEAQGYAIAKFKTTSGHCYEIYGKDKTGAKVEIYFDPVDGRIVKQERH</sequence>
<evidence type="ECO:0000259" key="1">
    <source>
        <dbReference type="Pfam" id="PF13670"/>
    </source>
</evidence>
<evidence type="ECO:0000313" key="2">
    <source>
        <dbReference type="EMBL" id="CBH98668.1"/>
    </source>
</evidence>
<dbReference type="InterPro" id="IPR025711">
    <property type="entry name" value="PepSY"/>
</dbReference>
<dbReference type="AlphaFoldDB" id="E6PUR1"/>
<dbReference type="EMBL" id="CABM01000059">
    <property type="protein sequence ID" value="CBH98668.1"/>
    <property type="molecule type" value="Genomic_DNA"/>
</dbReference>
<comment type="caution">
    <text evidence="2">The sequence shown here is derived from an EMBL/GenBank/DDBJ whole genome shotgun (WGS) entry which is preliminary data.</text>
</comment>